<name>A0A8J8P2M4_HALGN</name>
<organism evidence="2 3">
    <name type="scientific">Halteria grandinella</name>
    <dbReference type="NCBI Taxonomy" id="5974"/>
    <lineage>
        <taxon>Eukaryota</taxon>
        <taxon>Sar</taxon>
        <taxon>Alveolata</taxon>
        <taxon>Ciliophora</taxon>
        <taxon>Intramacronucleata</taxon>
        <taxon>Spirotrichea</taxon>
        <taxon>Stichotrichia</taxon>
        <taxon>Sporadotrichida</taxon>
        <taxon>Halteriidae</taxon>
        <taxon>Halteria</taxon>
    </lineage>
</organism>
<feature type="compositionally biased region" description="Polar residues" evidence="1">
    <location>
        <begin position="88"/>
        <end position="107"/>
    </location>
</feature>
<dbReference type="EMBL" id="RRYP01000763">
    <property type="protein sequence ID" value="TNV86887.1"/>
    <property type="molecule type" value="Genomic_DNA"/>
</dbReference>
<feature type="compositionally biased region" description="Polar residues" evidence="1">
    <location>
        <begin position="180"/>
        <end position="196"/>
    </location>
</feature>
<sequence length="230" mass="25970">MNKLMLNLSTQLVGSTLLNNLKYIIWSHFIDQQLIYWMSQYQGRRSATSSQAASYQPTKGYTYGGGTAYTHTEEGAAFRKNKRRGGYEQSTQSNSGYMPRQQASSSTYEDEGLRYPHSCQKSEHFTQSVTTSKIESSSPSKQASNYQGTDQYQQSFGVANDSASNHYYGHENHYAEDVSSDQYSCQQNAQRKQSQLYGDDSRHGYKCKSKISETSNRRDSHLGPKNSQSG</sequence>
<reference evidence="2" key="1">
    <citation type="submission" date="2019-06" db="EMBL/GenBank/DDBJ databases">
        <authorList>
            <person name="Zheng W."/>
        </authorList>
    </citation>
    <scope>NUCLEOTIDE SEQUENCE</scope>
    <source>
        <strain evidence="2">QDHG01</strain>
    </source>
</reference>
<evidence type="ECO:0000313" key="3">
    <source>
        <dbReference type="Proteomes" id="UP000785679"/>
    </source>
</evidence>
<accession>A0A8J8P2M4</accession>
<comment type="caution">
    <text evidence="2">The sequence shown here is derived from an EMBL/GenBank/DDBJ whole genome shotgun (WGS) entry which is preliminary data.</text>
</comment>
<evidence type="ECO:0000256" key="1">
    <source>
        <dbReference type="SAM" id="MobiDB-lite"/>
    </source>
</evidence>
<keyword evidence="3" id="KW-1185">Reference proteome</keyword>
<gene>
    <name evidence="2" type="ORF">FGO68_gene15263</name>
</gene>
<protein>
    <submittedName>
        <fullName evidence="2">Uncharacterized protein</fullName>
    </submittedName>
</protein>
<proteinExistence type="predicted"/>
<feature type="region of interest" description="Disordered" evidence="1">
    <location>
        <begin position="172"/>
        <end position="230"/>
    </location>
</feature>
<evidence type="ECO:0000313" key="2">
    <source>
        <dbReference type="EMBL" id="TNV86887.1"/>
    </source>
</evidence>
<dbReference type="Proteomes" id="UP000785679">
    <property type="component" value="Unassembled WGS sequence"/>
</dbReference>
<dbReference type="AlphaFoldDB" id="A0A8J8P2M4"/>
<feature type="compositionally biased region" description="Polar residues" evidence="1">
    <location>
        <begin position="125"/>
        <end position="148"/>
    </location>
</feature>
<feature type="region of interest" description="Disordered" evidence="1">
    <location>
        <begin position="78"/>
        <end position="148"/>
    </location>
</feature>